<dbReference type="InterPro" id="IPR004839">
    <property type="entry name" value="Aminotransferase_I/II_large"/>
</dbReference>
<comment type="cofactor">
    <cofactor evidence="1">
        <name>pyridoxal 5'-phosphate</name>
        <dbReference type="ChEBI" id="CHEBI:597326"/>
    </cofactor>
</comment>
<reference evidence="4" key="1">
    <citation type="submission" date="2022-11" db="EMBL/GenBank/DDBJ databases">
        <title>Larsenimonas rhizosphaerae sp. nov., isolated from a tidal mudflat.</title>
        <authorList>
            <person name="Lee S.D."/>
            <person name="Kim I.S."/>
        </authorList>
    </citation>
    <scope>NUCLEOTIDE SEQUENCE</scope>
    <source>
        <strain evidence="4">GH2-1</strain>
    </source>
</reference>
<evidence type="ECO:0000256" key="2">
    <source>
        <dbReference type="ARBA" id="ARBA00022898"/>
    </source>
</evidence>
<feature type="domain" description="Aminotransferase class I/classII large" evidence="3">
    <location>
        <begin position="54"/>
        <end position="252"/>
    </location>
</feature>
<gene>
    <name evidence="4" type="ORF">OQ287_02995</name>
</gene>
<keyword evidence="4" id="KW-0808">Transferase</keyword>
<dbReference type="Pfam" id="PF00155">
    <property type="entry name" value="Aminotran_1_2"/>
    <property type="match status" value="1"/>
</dbReference>
<keyword evidence="5" id="KW-1185">Reference proteome</keyword>
<protein>
    <submittedName>
        <fullName evidence="4">Pyridoxal phosphate-dependent class II aminotransferase</fullName>
    </submittedName>
</protein>
<dbReference type="GO" id="GO:0030170">
    <property type="term" value="F:pyridoxal phosphate binding"/>
    <property type="evidence" value="ECO:0007669"/>
    <property type="project" value="InterPro"/>
</dbReference>
<dbReference type="Gene3D" id="3.40.640.10">
    <property type="entry name" value="Type I PLP-dependent aspartate aminotransferase-like (Major domain)"/>
    <property type="match status" value="1"/>
</dbReference>
<sequence length="360" mass="39095">MTPAPTHGGNLEAAIRRFGGAPSDWLDLSTGINPRPYPCTPLTAAMLHRLPETPEALEAVARSYYDVSDVVAVPGSQWAITELPRLVPPGRVMVHFPGYAEHGFRWQAAGHEVVTCAAEATVDELMAMAERWRASAIVLVNPNNPGGGCIADEDIERLVPACQAAGRLLVIDEAFMDVHRGAVPAALQAPGVLVLRSFGKFFGLAGVRLGFVTGDTALCEALRACRGPWALTTAALVTGLEALSDTSWQRRMRLQLGEWSRAQSGAWQRLWQHEAVDIRSSVLFTTARLATARAWGWQSALAAQRIWVRCWPVDEHTALLRAGLIDPACGLQQDHFHAALATLKHDPDSVADQEACHEQK</sequence>
<comment type="caution">
    <text evidence="4">The sequence shown here is derived from an EMBL/GenBank/DDBJ whole genome shotgun (WGS) entry which is preliminary data.</text>
</comment>
<dbReference type="Gene3D" id="3.90.1150.10">
    <property type="entry name" value="Aspartate Aminotransferase, domain 1"/>
    <property type="match status" value="1"/>
</dbReference>
<accession>A0AA41ZE72</accession>
<dbReference type="AlphaFoldDB" id="A0AA41ZE72"/>
<keyword evidence="2" id="KW-0663">Pyridoxal phosphate</keyword>
<evidence type="ECO:0000313" key="5">
    <source>
        <dbReference type="Proteomes" id="UP001165678"/>
    </source>
</evidence>
<dbReference type="InterPro" id="IPR015422">
    <property type="entry name" value="PyrdxlP-dep_Trfase_small"/>
</dbReference>
<evidence type="ECO:0000256" key="1">
    <source>
        <dbReference type="ARBA" id="ARBA00001933"/>
    </source>
</evidence>
<dbReference type="SUPFAM" id="SSF53383">
    <property type="entry name" value="PLP-dependent transferases"/>
    <property type="match status" value="1"/>
</dbReference>
<name>A0AA41ZE72_9GAMM</name>
<dbReference type="PANTHER" id="PTHR42885:SF1">
    <property type="entry name" value="THREONINE-PHOSPHATE DECARBOXYLASE"/>
    <property type="match status" value="1"/>
</dbReference>
<keyword evidence="4" id="KW-0032">Aminotransferase</keyword>
<dbReference type="PANTHER" id="PTHR42885">
    <property type="entry name" value="HISTIDINOL-PHOSPHATE AMINOTRANSFERASE-RELATED"/>
    <property type="match status" value="1"/>
</dbReference>
<proteinExistence type="predicted"/>
<dbReference type="EMBL" id="JAPIVE010000001">
    <property type="protein sequence ID" value="MCX2523197.1"/>
    <property type="molecule type" value="Genomic_DNA"/>
</dbReference>
<dbReference type="InterPro" id="IPR015421">
    <property type="entry name" value="PyrdxlP-dep_Trfase_major"/>
</dbReference>
<evidence type="ECO:0000313" key="4">
    <source>
        <dbReference type="EMBL" id="MCX2523197.1"/>
    </source>
</evidence>
<dbReference type="InterPro" id="IPR015424">
    <property type="entry name" value="PyrdxlP-dep_Trfase"/>
</dbReference>
<dbReference type="GO" id="GO:0008483">
    <property type="term" value="F:transaminase activity"/>
    <property type="evidence" value="ECO:0007669"/>
    <property type="project" value="UniProtKB-KW"/>
</dbReference>
<dbReference type="CDD" id="cd00609">
    <property type="entry name" value="AAT_like"/>
    <property type="match status" value="1"/>
</dbReference>
<evidence type="ECO:0000259" key="3">
    <source>
        <dbReference type="Pfam" id="PF00155"/>
    </source>
</evidence>
<organism evidence="4 5">
    <name type="scientific">Larsenimonas rhizosphaerae</name>
    <dbReference type="NCBI Taxonomy" id="2944682"/>
    <lineage>
        <taxon>Bacteria</taxon>
        <taxon>Pseudomonadati</taxon>
        <taxon>Pseudomonadota</taxon>
        <taxon>Gammaproteobacteria</taxon>
        <taxon>Oceanospirillales</taxon>
        <taxon>Halomonadaceae</taxon>
        <taxon>Larsenimonas</taxon>
    </lineage>
</organism>
<dbReference type="RefSeq" id="WP_265895536.1">
    <property type="nucleotide sequence ID" value="NZ_JAPIVE010000001.1"/>
</dbReference>
<dbReference type="Proteomes" id="UP001165678">
    <property type="component" value="Unassembled WGS sequence"/>
</dbReference>